<dbReference type="InterPro" id="IPR001138">
    <property type="entry name" value="Zn2Cys6_DnaBD"/>
</dbReference>
<sequence length="427" mass="48478">MKEPRERIVRQHRKTRTGCLTCRKRRIKCDEASPICLNCDKREVECVWKESPQSSPSDMLASTSSSVSDSNPSGAFTSMVMAPTSAHLDWTTMELMHHFTGSFCTSIQNYGDASISDFWRTSIPNLAFSTQATFLLHSMLAAASFHLSYLHRGEPTSLKYTFAAKSHYEQAKAGILTVCNDADPLGITIASYMLLALSHFSHHPVPLSIENLRFLRSRLSREHMQQMWRTYSAGPLGPLLRLKTKIHLSIARQMEGRGNLAAPDYEFPAALATIHLTTGGTPDPEEVADPFISNVYREAVDHLKHPYVASFQPGLEYESAFTWFVLVSDMFLELYEQRRPRAICIVSQYCAIMERLARSREMPWWMPRPELWQHEAKRIQEGLSSAWDPWLPGYFVPIPSVQTLTAYIPPEMVWLTQDGLGLTFDPL</sequence>
<gene>
    <name evidence="2" type="ORF">CYLTODRAFT_442075</name>
</gene>
<accession>A0A0D7BJK3</accession>
<dbReference type="STRING" id="1314674.A0A0D7BJK3"/>
<dbReference type="EMBL" id="KN880470">
    <property type="protein sequence ID" value="KIY70279.1"/>
    <property type="molecule type" value="Genomic_DNA"/>
</dbReference>
<dbReference type="PROSITE" id="PS00463">
    <property type="entry name" value="ZN2_CY6_FUNGAL_1"/>
    <property type="match status" value="1"/>
</dbReference>
<dbReference type="GO" id="GO:0000981">
    <property type="term" value="F:DNA-binding transcription factor activity, RNA polymerase II-specific"/>
    <property type="evidence" value="ECO:0007669"/>
    <property type="project" value="InterPro"/>
</dbReference>
<name>A0A0D7BJK3_9AGAR</name>
<protein>
    <recommendedName>
        <fullName evidence="1">Zn(2)-C6 fungal-type domain-containing protein</fullName>
    </recommendedName>
</protein>
<evidence type="ECO:0000313" key="2">
    <source>
        <dbReference type="EMBL" id="KIY70279.1"/>
    </source>
</evidence>
<dbReference type="GO" id="GO:0008270">
    <property type="term" value="F:zinc ion binding"/>
    <property type="evidence" value="ECO:0007669"/>
    <property type="project" value="InterPro"/>
</dbReference>
<dbReference type="AlphaFoldDB" id="A0A0D7BJK3"/>
<keyword evidence="3" id="KW-1185">Reference proteome</keyword>
<dbReference type="Pfam" id="PF00172">
    <property type="entry name" value="Zn_clus"/>
    <property type="match status" value="1"/>
</dbReference>
<dbReference type="InterPro" id="IPR036864">
    <property type="entry name" value="Zn2-C6_fun-type_DNA-bd_sf"/>
</dbReference>
<dbReference type="PANTHER" id="PTHR47657:SF7">
    <property type="entry name" value="STEROL REGULATORY ELEMENT-BINDING PROTEIN ECM22"/>
    <property type="match status" value="1"/>
</dbReference>
<dbReference type="Proteomes" id="UP000054007">
    <property type="component" value="Unassembled WGS sequence"/>
</dbReference>
<proteinExistence type="predicted"/>
<dbReference type="PROSITE" id="PS50048">
    <property type="entry name" value="ZN2_CY6_FUNGAL_2"/>
    <property type="match status" value="1"/>
</dbReference>
<dbReference type="SUPFAM" id="SSF57701">
    <property type="entry name" value="Zn2/Cys6 DNA-binding domain"/>
    <property type="match status" value="1"/>
</dbReference>
<evidence type="ECO:0000259" key="1">
    <source>
        <dbReference type="PROSITE" id="PS50048"/>
    </source>
</evidence>
<dbReference type="PANTHER" id="PTHR47657">
    <property type="entry name" value="STEROL REGULATORY ELEMENT-BINDING PROTEIN ECM22"/>
    <property type="match status" value="1"/>
</dbReference>
<dbReference type="SMART" id="SM00066">
    <property type="entry name" value="GAL4"/>
    <property type="match status" value="1"/>
</dbReference>
<dbReference type="InterPro" id="IPR052400">
    <property type="entry name" value="Zn2-C6_fungal_TF"/>
</dbReference>
<dbReference type="OrthoDB" id="5419315at2759"/>
<evidence type="ECO:0000313" key="3">
    <source>
        <dbReference type="Proteomes" id="UP000054007"/>
    </source>
</evidence>
<feature type="domain" description="Zn(2)-C6 fungal-type" evidence="1">
    <location>
        <begin position="18"/>
        <end position="48"/>
    </location>
</feature>
<dbReference type="Gene3D" id="4.10.240.10">
    <property type="entry name" value="Zn(2)-C6 fungal-type DNA-binding domain"/>
    <property type="match status" value="1"/>
</dbReference>
<dbReference type="CDD" id="cd00067">
    <property type="entry name" value="GAL4"/>
    <property type="match status" value="1"/>
</dbReference>
<organism evidence="2 3">
    <name type="scientific">Cylindrobasidium torrendii FP15055 ss-10</name>
    <dbReference type="NCBI Taxonomy" id="1314674"/>
    <lineage>
        <taxon>Eukaryota</taxon>
        <taxon>Fungi</taxon>
        <taxon>Dikarya</taxon>
        <taxon>Basidiomycota</taxon>
        <taxon>Agaricomycotina</taxon>
        <taxon>Agaricomycetes</taxon>
        <taxon>Agaricomycetidae</taxon>
        <taxon>Agaricales</taxon>
        <taxon>Marasmiineae</taxon>
        <taxon>Physalacriaceae</taxon>
        <taxon>Cylindrobasidium</taxon>
    </lineage>
</organism>
<reference evidence="2 3" key="1">
    <citation type="journal article" date="2015" name="Fungal Genet. Biol.">
        <title>Evolution of novel wood decay mechanisms in Agaricales revealed by the genome sequences of Fistulina hepatica and Cylindrobasidium torrendii.</title>
        <authorList>
            <person name="Floudas D."/>
            <person name="Held B.W."/>
            <person name="Riley R."/>
            <person name="Nagy L.G."/>
            <person name="Koehler G."/>
            <person name="Ransdell A.S."/>
            <person name="Younus H."/>
            <person name="Chow J."/>
            <person name="Chiniquy J."/>
            <person name="Lipzen A."/>
            <person name="Tritt A."/>
            <person name="Sun H."/>
            <person name="Haridas S."/>
            <person name="LaButti K."/>
            <person name="Ohm R.A."/>
            <person name="Kues U."/>
            <person name="Blanchette R.A."/>
            <person name="Grigoriev I.V."/>
            <person name="Minto R.E."/>
            <person name="Hibbett D.S."/>
        </authorList>
    </citation>
    <scope>NUCLEOTIDE SEQUENCE [LARGE SCALE GENOMIC DNA]</scope>
    <source>
        <strain evidence="2 3">FP15055 ss-10</strain>
    </source>
</reference>